<name>A0A4R2PAN4_9BACL</name>
<evidence type="ECO:0000256" key="3">
    <source>
        <dbReference type="ARBA" id="ARBA00022692"/>
    </source>
</evidence>
<keyword evidence="9" id="KW-1185">Reference proteome</keyword>
<dbReference type="InterPro" id="IPR001123">
    <property type="entry name" value="LeuE-type"/>
</dbReference>
<accession>A0A4R2PAN4</accession>
<organism evidence="8 9">
    <name type="scientific">Scopulibacillus darangshiensis</name>
    <dbReference type="NCBI Taxonomy" id="442528"/>
    <lineage>
        <taxon>Bacteria</taxon>
        <taxon>Bacillati</taxon>
        <taxon>Bacillota</taxon>
        <taxon>Bacilli</taxon>
        <taxon>Bacillales</taxon>
        <taxon>Sporolactobacillaceae</taxon>
        <taxon>Scopulibacillus</taxon>
    </lineage>
</organism>
<keyword evidence="5 7" id="KW-0472">Membrane</keyword>
<dbReference type="Proteomes" id="UP000295416">
    <property type="component" value="Unassembled WGS sequence"/>
</dbReference>
<gene>
    <name evidence="8" type="ORF">EV207_103229</name>
</gene>
<feature type="region of interest" description="Disordered" evidence="6">
    <location>
        <begin position="1"/>
        <end position="20"/>
    </location>
</feature>
<evidence type="ECO:0000256" key="7">
    <source>
        <dbReference type="SAM" id="Phobius"/>
    </source>
</evidence>
<proteinExistence type="predicted"/>
<evidence type="ECO:0000256" key="1">
    <source>
        <dbReference type="ARBA" id="ARBA00004651"/>
    </source>
</evidence>
<feature type="transmembrane region" description="Helical" evidence="7">
    <location>
        <begin position="55"/>
        <end position="83"/>
    </location>
</feature>
<comment type="caution">
    <text evidence="8">The sequence shown here is derived from an EMBL/GenBank/DDBJ whole genome shotgun (WGS) entry which is preliminary data.</text>
</comment>
<dbReference type="AlphaFoldDB" id="A0A4R2PAN4"/>
<evidence type="ECO:0000256" key="6">
    <source>
        <dbReference type="SAM" id="MobiDB-lite"/>
    </source>
</evidence>
<evidence type="ECO:0000313" key="9">
    <source>
        <dbReference type="Proteomes" id="UP000295416"/>
    </source>
</evidence>
<evidence type="ECO:0000256" key="5">
    <source>
        <dbReference type="ARBA" id="ARBA00023136"/>
    </source>
</evidence>
<keyword evidence="3 7" id="KW-0812">Transmembrane</keyword>
<dbReference type="PANTHER" id="PTHR30086:SF20">
    <property type="entry name" value="ARGININE EXPORTER PROTEIN ARGO-RELATED"/>
    <property type="match status" value="1"/>
</dbReference>
<keyword evidence="2" id="KW-1003">Cell membrane</keyword>
<feature type="compositionally biased region" description="Basic and acidic residues" evidence="6">
    <location>
        <begin position="1"/>
        <end position="13"/>
    </location>
</feature>
<keyword evidence="4 7" id="KW-1133">Transmembrane helix</keyword>
<evidence type="ECO:0000256" key="4">
    <source>
        <dbReference type="ARBA" id="ARBA00022989"/>
    </source>
</evidence>
<dbReference type="EMBL" id="SLXK01000003">
    <property type="protein sequence ID" value="TCP31344.1"/>
    <property type="molecule type" value="Genomic_DNA"/>
</dbReference>
<dbReference type="Pfam" id="PF01810">
    <property type="entry name" value="LysE"/>
    <property type="match status" value="1"/>
</dbReference>
<evidence type="ECO:0000256" key="2">
    <source>
        <dbReference type="ARBA" id="ARBA00022475"/>
    </source>
</evidence>
<dbReference type="PANTHER" id="PTHR30086">
    <property type="entry name" value="ARGININE EXPORTER PROTEIN ARGO"/>
    <property type="match status" value="1"/>
</dbReference>
<protein>
    <submittedName>
        <fullName evidence="8">LysE type translocator</fullName>
    </submittedName>
</protein>
<sequence>MKNERHAADDTKPKGVGQQPSCFRQGFLTNILNPKVAVFFLTFLPQFVDTGSSTFLQFLVMGLTYAILTAIWFLLYVFLINQISAFMKKPRTQKFIQGISGTVLIGFGVKLALEKADH</sequence>
<reference evidence="8 9" key="1">
    <citation type="submission" date="2019-03" db="EMBL/GenBank/DDBJ databases">
        <title>Genomic Encyclopedia of Type Strains, Phase IV (KMG-IV): sequencing the most valuable type-strain genomes for metagenomic binning, comparative biology and taxonomic classification.</title>
        <authorList>
            <person name="Goeker M."/>
        </authorList>
    </citation>
    <scope>NUCLEOTIDE SEQUENCE [LARGE SCALE GENOMIC DNA]</scope>
    <source>
        <strain evidence="8 9">DSM 19377</strain>
    </source>
</reference>
<dbReference type="GO" id="GO:0005886">
    <property type="term" value="C:plasma membrane"/>
    <property type="evidence" value="ECO:0007669"/>
    <property type="project" value="UniProtKB-SubCell"/>
</dbReference>
<comment type="subcellular location">
    <subcellularLocation>
        <location evidence="1">Cell membrane</location>
        <topology evidence="1">Multi-pass membrane protein</topology>
    </subcellularLocation>
</comment>
<evidence type="ECO:0000313" key="8">
    <source>
        <dbReference type="EMBL" id="TCP31344.1"/>
    </source>
</evidence>
<dbReference type="GO" id="GO:0015171">
    <property type="term" value="F:amino acid transmembrane transporter activity"/>
    <property type="evidence" value="ECO:0007669"/>
    <property type="project" value="TreeGrafter"/>
</dbReference>